<reference evidence="1 2" key="1">
    <citation type="submission" date="2018-10" db="EMBL/GenBank/DDBJ databases">
        <title>Isolation from cow dung.</title>
        <authorList>
            <person name="Ling L."/>
        </authorList>
    </citation>
    <scope>NUCLEOTIDE SEQUENCE [LARGE SCALE GENOMIC DNA]</scope>
    <source>
        <strain evidence="1 2">NEAU-LL90</strain>
    </source>
</reference>
<dbReference type="Proteomes" id="UP000279275">
    <property type="component" value="Unassembled WGS sequence"/>
</dbReference>
<evidence type="ECO:0000313" key="2">
    <source>
        <dbReference type="Proteomes" id="UP000279275"/>
    </source>
</evidence>
<name>A0A3M2LC96_9NOCA</name>
<dbReference type="AlphaFoldDB" id="A0A3M2LC96"/>
<comment type="caution">
    <text evidence="1">The sequence shown here is derived from an EMBL/GenBank/DDBJ whole genome shotgun (WGS) entry which is preliminary data.</text>
</comment>
<dbReference type="RefSeq" id="WP_122187795.1">
    <property type="nucleotide sequence ID" value="NZ_RFFH01000003.1"/>
</dbReference>
<sequence length="110" mass="12171">MRLIFDLGLPNQGGIFVDVDHFRFTDAAGQEHGVRVDDDPLTAGPVMGLLNRRVTTAVVQDRKLTLTFDTGARIVCPPHPQYEAWAAGVGRRWWSLALPTRRNRGGGIHP</sequence>
<dbReference type="EMBL" id="RFFH01000003">
    <property type="protein sequence ID" value="RMI33595.1"/>
    <property type="molecule type" value="Genomic_DNA"/>
</dbReference>
<dbReference type="Pfam" id="PF19686">
    <property type="entry name" value="DUF6188"/>
    <property type="match status" value="1"/>
</dbReference>
<evidence type="ECO:0000313" key="1">
    <source>
        <dbReference type="EMBL" id="RMI33595.1"/>
    </source>
</evidence>
<organism evidence="1 2">
    <name type="scientific">Nocardia stercoris</name>
    <dbReference type="NCBI Taxonomy" id="2483361"/>
    <lineage>
        <taxon>Bacteria</taxon>
        <taxon>Bacillati</taxon>
        <taxon>Actinomycetota</taxon>
        <taxon>Actinomycetes</taxon>
        <taxon>Mycobacteriales</taxon>
        <taxon>Nocardiaceae</taxon>
        <taxon>Nocardia</taxon>
    </lineage>
</organism>
<protein>
    <submittedName>
        <fullName evidence="1">Uncharacterized protein</fullName>
    </submittedName>
</protein>
<dbReference type="InterPro" id="IPR046179">
    <property type="entry name" value="DUF6188"/>
</dbReference>
<proteinExistence type="predicted"/>
<accession>A0A3M2LC96</accession>
<gene>
    <name evidence="1" type="ORF">EBN03_10860</name>
</gene>
<dbReference type="OrthoDB" id="4550830at2"/>
<keyword evidence="2" id="KW-1185">Reference proteome</keyword>